<gene>
    <name evidence="2" type="ORF">H4219_001485</name>
</gene>
<feature type="region of interest" description="Disordered" evidence="1">
    <location>
        <begin position="86"/>
        <end position="144"/>
    </location>
</feature>
<feature type="compositionally biased region" description="Polar residues" evidence="1">
    <location>
        <begin position="1"/>
        <end position="27"/>
    </location>
</feature>
<feature type="compositionally biased region" description="Polar residues" evidence="1">
    <location>
        <begin position="108"/>
        <end position="122"/>
    </location>
</feature>
<feature type="compositionally biased region" description="Low complexity" evidence="1">
    <location>
        <begin position="97"/>
        <end position="107"/>
    </location>
</feature>
<dbReference type="OrthoDB" id="60033at2759"/>
<feature type="region of interest" description="Disordered" evidence="1">
    <location>
        <begin position="217"/>
        <end position="250"/>
    </location>
</feature>
<feature type="region of interest" description="Disordered" evidence="1">
    <location>
        <begin position="48"/>
        <end position="68"/>
    </location>
</feature>
<comment type="caution">
    <text evidence="2">The sequence shown here is derived from an EMBL/GenBank/DDBJ whole genome shotgun (WGS) entry which is preliminary data.</text>
</comment>
<reference evidence="2" key="1">
    <citation type="submission" date="2022-07" db="EMBL/GenBank/DDBJ databases">
        <title>Phylogenomic reconstructions and comparative analyses of Kickxellomycotina fungi.</title>
        <authorList>
            <person name="Reynolds N.K."/>
            <person name="Stajich J.E."/>
            <person name="Barry K."/>
            <person name="Grigoriev I.V."/>
            <person name="Crous P."/>
            <person name="Smith M.E."/>
        </authorList>
    </citation>
    <scope>NUCLEOTIDE SEQUENCE</scope>
    <source>
        <strain evidence="2">NBRC 100468</strain>
    </source>
</reference>
<feature type="compositionally biased region" description="Polar residues" evidence="1">
    <location>
        <begin position="561"/>
        <end position="576"/>
    </location>
</feature>
<organism evidence="2 3">
    <name type="scientific">Mycoemilia scoparia</name>
    <dbReference type="NCBI Taxonomy" id="417184"/>
    <lineage>
        <taxon>Eukaryota</taxon>
        <taxon>Fungi</taxon>
        <taxon>Fungi incertae sedis</taxon>
        <taxon>Zoopagomycota</taxon>
        <taxon>Kickxellomycotina</taxon>
        <taxon>Kickxellomycetes</taxon>
        <taxon>Kickxellales</taxon>
        <taxon>Kickxellaceae</taxon>
        <taxon>Mycoemilia</taxon>
    </lineage>
</organism>
<dbReference type="Proteomes" id="UP001150538">
    <property type="component" value="Unassembled WGS sequence"/>
</dbReference>
<evidence type="ECO:0000256" key="1">
    <source>
        <dbReference type="SAM" id="MobiDB-lite"/>
    </source>
</evidence>
<proteinExistence type="predicted"/>
<feature type="compositionally biased region" description="Basic residues" evidence="1">
    <location>
        <begin position="50"/>
        <end position="62"/>
    </location>
</feature>
<feature type="region of interest" description="Disordered" evidence="1">
    <location>
        <begin position="528"/>
        <end position="576"/>
    </location>
</feature>
<keyword evidence="3" id="KW-1185">Reference proteome</keyword>
<protein>
    <submittedName>
        <fullName evidence="2">Uncharacterized protein</fullName>
    </submittedName>
</protein>
<feature type="region of interest" description="Disordered" evidence="1">
    <location>
        <begin position="1"/>
        <end position="30"/>
    </location>
</feature>
<name>A0A9W8A6N1_9FUNG</name>
<sequence>MQNPNSSGPNDTPSSSYIPDPSTTQPTEPAHLNIPHLEESATMNFVQPIPHHHHSQPPHTHRAGGSLPDIRYNLYGMSLTSPQDSGNGVNIVSGEDSSNNNSNSASSLGASTGVISTNNTTVQQPTHQPEFHHQTHHSHSHSQSIADTFGAFPSSQASAMHFSWALPLFNDPSHLTVGMDQLSPDFASLFSSAPFQASIAGSTGYYSDQGQVFGTHITSQHTQQQQQQSQHQGTQFQQIETQQQHHHHHHAPIDLETLRLQHSQAHHSRTMTASDDKLSVATDGITDENAGLAVNIPTPSTATTAIAKNRSPVHVNGEKSSQFPHQLYNILCQNTDSSLYGWSESGDQIYILEVDQLLGELRARGMKAEREDSLHKNLNAQRRREKRRRKLEMEKLAQLTAKVSGSGISSGSSSTTISMMNMVTTSASETLTGHSHIINNSSSYRSHKRIKSGEEFEAMPPPIVHHANTFPGASSEAKASLMTSTGFNAVNTPVNPGTGHVLATPPTACSMSSPIWHNSPGLIVAGSLECPDPITSPENSNSSGFDSSSNGDASSRRNSNTSCYTHYQPSNPQAGI</sequence>
<dbReference type="EMBL" id="JANBPU010000016">
    <property type="protein sequence ID" value="KAJ1920252.1"/>
    <property type="molecule type" value="Genomic_DNA"/>
</dbReference>
<evidence type="ECO:0000313" key="3">
    <source>
        <dbReference type="Proteomes" id="UP001150538"/>
    </source>
</evidence>
<evidence type="ECO:0000313" key="2">
    <source>
        <dbReference type="EMBL" id="KAJ1920252.1"/>
    </source>
</evidence>
<accession>A0A9W8A6N1</accession>
<dbReference type="AlphaFoldDB" id="A0A9W8A6N1"/>
<feature type="compositionally biased region" description="Low complexity" evidence="1">
    <location>
        <begin position="217"/>
        <end position="242"/>
    </location>
</feature>
<feature type="compositionally biased region" description="Low complexity" evidence="1">
    <location>
        <begin position="539"/>
        <end position="560"/>
    </location>
</feature>